<dbReference type="Proteomes" id="UP000199337">
    <property type="component" value="Unassembled WGS sequence"/>
</dbReference>
<evidence type="ECO:0000313" key="6">
    <source>
        <dbReference type="EMBL" id="SFG27555.1"/>
    </source>
</evidence>
<dbReference type="Gene3D" id="3.40.1090.10">
    <property type="entry name" value="Cytosolic phospholipase A2 catalytic domain"/>
    <property type="match status" value="2"/>
</dbReference>
<keyword evidence="7" id="KW-1185">Reference proteome</keyword>
<sequence>MPSKPLVGLALGGGVMRGMAHIGVLRALRDAGIAVDMVAGTSAGSIVAALYASGYNPHQMQEIVENLKFRDIFDYAPLLGNLFLIAGDTTAGLLRMPYPLRKPLGLMKGKKIDALLNKWLGKTRLFTETKIPLAIVTVDIRNAALVVFLDGNLAIRTILPPENKFIGDQKISLAVRASSSVPGLFEPVRMGEHLLVDGGLRDNVPASVLRSMGADIVIAVDVGYDGSSNHRVENIFDIIAQSYEILMSESINLKIERYADVVIRPVIKMGPWEFERIGYCIKQGEYETRKKVTEIKRKIESYPYLK</sequence>
<evidence type="ECO:0000256" key="3">
    <source>
        <dbReference type="ARBA" id="ARBA00023098"/>
    </source>
</evidence>
<keyword evidence="2 4" id="KW-0442">Lipid degradation</keyword>
<dbReference type="RefSeq" id="WP_092469717.1">
    <property type="nucleotide sequence ID" value="NZ_FOOX01000003.1"/>
</dbReference>
<dbReference type="PANTHER" id="PTHR14226">
    <property type="entry name" value="NEUROPATHY TARGET ESTERASE/SWISS CHEESE D.MELANOGASTER"/>
    <property type="match status" value="1"/>
</dbReference>
<feature type="active site" description="Nucleophile" evidence="4">
    <location>
        <position position="42"/>
    </location>
</feature>
<reference evidence="7" key="1">
    <citation type="submission" date="2016-10" db="EMBL/GenBank/DDBJ databases">
        <authorList>
            <person name="Varghese N."/>
            <person name="Submissions S."/>
        </authorList>
    </citation>
    <scope>NUCLEOTIDE SEQUENCE [LARGE SCALE GENOMIC DNA]</scope>
    <source>
        <strain evidence="7">DSM 17038</strain>
    </source>
</reference>
<accession>A0A1I2QG58</accession>
<evidence type="ECO:0000313" key="7">
    <source>
        <dbReference type="Proteomes" id="UP000199337"/>
    </source>
</evidence>
<dbReference type="STRING" id="341036.SAMN05660649_01232"/>
<keyword evidence="3 4" id="KW-0443">Lipid metabolism</keyword>
<protein>
    <submittedName>
        <fullName evidence="6">NTE family protein</fullName>
    </submittedName>
</protein>
<evidence type="ECO:0000256" key="1">
    <source>
        <dbReference type="ARBA" id="ARBA00022801"/>
    </source>
</evidence>
<feature type="active site" description="Proton acceptor" evidence="4">
    <location>
        <position position="197"/>
    </location>
</feature>
<dbReference type="CDD" id="cd07205">
    <property type="entry name" value="Pat_PNPLA6_PNPLA7_NTE1_like"/>
    <property type="match status" value="1"/>
</dbReference>
<feature type="short sequence motif" description="DGA/G" evidence="4">
    <location>
        <begin position="197"/>
        <end position="199"/>
    </location>
</feature>
<dbReference type="Pfam" id="PF01734">
    <property type="entry name" value="Patatin"/>
    <property type="match status" value="1"/>
</dbReference>
<dbReference type="InterPro" id="IPR050301">
    <property type="entry name" value="NTE"/>
</dbReference>
<feature type="domain" description="PNPLA" evidence="5">
    <location>
        <begin position="9"/>
        <end position="210"/>
    </location>
</feature>
<dbReference type="GO" id="GO:0016042">
    <property type="term" value="P:lipid catabolic process"/>
    <property type="evidence" value="ECO:0007669"/>
    <property type="project" value="UniProtKB-UniRule"/>
</dbReference>
<dbReference type="PANTHER" id="PTHR14226:SF76">
    <property type="entry name" value="NTE FAMILY PROTEIN RSSA"/>
    <property type="match status" value="1"/>
</dbReference>
<gene>
    <name evidence="6" type="ORF">SAMN05660649_01232</name>
</gene>
<dbReference type="OrthoDB" id="9770965at2"/>
<dbReference type="GO" id="GO:0016787">
    <property type="term" value="F:hydrolase activity"/>
    <property type="evidence" value="ECO:0007669"/>
    <property type="project" value="UniProtKB-UniRule"/>
</dbReference>
<dbReference type="PROSITE" id="PS51635">
    <property type="entry name" value="PNPLA"/>
    <property type="match status" value="1"/>
</dbReference>
<comment type="caution">
    <text evidence="4">Lacks conserved residue(s) required for the propagation of feature annotation.</text>
</comment>
<dbReference type="AlphaFoldDB" id="A0A1I2QG58"/>
<evidence type="ECO:0000256" key="4">
    <source>
        <dbReference type="PROSITE-ProRule" id="PRU01161"/>
    </source>
</evidence>
<dbReference type="InterPro" id="IPR016035">
    <property type="entry name" value="Acyl_Trfase/lysoPLipase"/>
</dbReference>
<keyword evidence="1 4" id="KW-0378">Hydrolase</keyword>
<proteinExistence type="predicted"/>
<dbReference type="SUPFAM" id="SSF52151">
    <property type="entry name" value="FabD/lysophospholipase-like"/>
    <property type="match status" value="1"/>
</dbReference>
<name>A0A1I2QG58_9FIRM</name>
<organism evidence="6 7">
    <name type="scientific">Desulfotruncus arcticus DSM 17038</name>
    <dbReference type="NCBI Taxonomy" id="1121424"/>
    <lineage>
        <taxon>Bacteria</taxon>
        <taxon>Bacillati</taxon>
        <taxon>Bacillota</taxon>
        <taxon>Clostridia</taxon>
        <taxon>Eubacteriales</taxon>
        <taxon>Desulfallaceae</taxon>
        <taxon>Desulfotruncus</taxon>
    </lineage>
</organism>
<evidence type="ECO:0000256" key="2">
    <source>
        <dbReference type="ARBA" id="ARBA00022963"/>
    </source>
</evidence>
<dbReference type="EMBL" id="FOOX01000003">
    <property type="protein sequence ID" value="SFG27555.1"/>
    <property type="molecule type" value="Genomic_DNA"/>
</dbReference>
<feature type="short sequence motif" description="GXSXG" evidence="4">
    <location>
        <begin position="40"/>
        <end position="44"/>
    </location>
</feature>
<dbReference type="InterPro" id="IPR002641">
    <property type="entry name" value="PNPLA_dom"/>
</dbReference>
<evidence type="ECO:0000259" key="5">
    <source>
        <dbReference type="PROSITE" id="PS51635"/>
    </source>
</evidence>